<dbReference type="Proteomes" id="UP000218811">
    <property type="component" value="Unassembled WGS sequence"/>
</dbReference>
<accession>A0A2H3J7D9</accession>
<dbReference type="EMBL" id="KB467854">
    <property type="protein sequence ID" value="PCH35693.1"/>
    <property type="molecule type" value="Genomic_DNA"/>
</dbReference>
<proteinExistence type="predicted"/>
<feature type="compositionally biased region" description="Basic and acidic residues" evidence="1">
    <location>
        <begin position="22"/>
        <end position="41"/>
    </location>
</feature>
<dbReference type="AlphaFoldDB" id="A0A2H3J7D9"/>
<evidence type="ECO:0000256" key="2">
    <source>
        <dbReference type="SAM" id="Phobius"/>
    </source>
</evidence>
<keyword evidence="4" id="KW-1185">Reference proteome</keyword>
<keyword evidence="2" id="KW-1133">Transmembrane helix</keyword>
<organism evidence="3 4">
    <name type="scientific">Wolfiporia cocos (strain MD-104)</name>
    <name type="common">Brown rot fungus</name>
    <dbReference type="NCBI Taxonomy" id="742152"/>
    <lineage>
        <taxon>Eukaryota</taxon>
        <taxon>Fungi</taxon>
        <taxon>Dikarya</taxon>
        <taxon>Basidiomycota</taxon>
        <taxon>Agaricomycotina</taxon>
        <taxon>Agaricomycetes</taxon>
        <taxon>Polyporales</taxon>
        <taxon>Phaeolaceae</taxon>
        <taxon>Wolfiporia</taxon>
    </lineage>
</organism>
<sequence>MLVTTTGCEMTWTKWTQWIELPDTKPDNPQDSEVKQTKDDATPAEGESGQRKGEYALRPAYQRASLVAGYLLIGVVVASALLGCRSRIIRRIYILPPANASRAVALPLNAAIRQGKPSKDTRVVIQCAPHSDSRGKVILMRDCSLGKGAMESELTLSVKDTRGFYWFALEDATVDGHKLPVGDVREAMFKKFYGEKKGKKMRSEEKWMEGLLSKKS</sequence>
<evidence type="ECO:0000313" key="4">
    <source>
        <dbReference type="Proteomes" id="UP000218811"/>
    </source>
</evidence>
<feature type="transmembrane region" description="Helical" evidence="2">
    <location>
        <begin position="64"/>
        <end position="84"/>
    </location>
</feature>
<gene>
    <name evidence="3" type="ORF">WOLCODRAFT_28070</name>
</gene>
<dbReference type="OrthoDB" id="2607755at2759"/>
<name>A0A2H3J7D9_WOLCO</name>
<feature type="region of interest" description="Disordered" evidence="1">
    <location>
        <begin position="20"/>
        <end position="53"/>
    </location>
</feature>
<evidence type="ECO:0000256" key="1">
    <source>
        <dbReference type="SAM" id="MobiDB-lite"/>
    </source>
</evidence>
<keyword evidence="2" id="KW-0472">Membrane</keyword>
<keyword evidence="2" id="KW-0812">Transmembrane</keyword>
<protein>
    <submittedName>
        <fullName evidence="3">Uncharacterized protein</fullName>
    </submittedName>
</protein>
<reference evidence="3 4" key="1">
    <citation type="journal article" date="2012" name="Science">
        <title>The Paleozoic origin of enzymatic lignin decomposition reconstructed from 31 fungal genomes.</title>
        <authorList>
            <person name="Floudas D."/>
            <person name="Binder M."/>
            <person name="Riley R."/>
            <person name="Barry K."/>
            <person name="Blanchette R.A."/>
            <person name="Henrissat B."/>
            <person name="Martinez A.T."/>
            <person name="Otillar R."/>
            <person name="Spatafora J.W."/>
            <person name="Yadav J.S."/>
            <person name="Aerts A."/>
            <person name="Benoit I."/>
            <person name="Boyd A."/>
            <person name="Carlson A."/>
            <person name="Copeland A."/>
            <person name="Coutinho P.M."/>
            <person name="de Vries R.P."/>
            <person name="Ferreira P."/>
            <person name="Findley K."/>
            <person name="Foster B."/>
            <person name="Gaskell J."/>
            <person name="Glotzer D."/>
            <person name="Gorecki P."/>
            <person name="Heitman J."/>
            <person name="Hesse C."/>
            <person name="Hori C."/>
            <person name="Igarashi K."/>
            <person name="Jurgens J.A."/>
            <person name="Kallen N."/>
            <person name="Kersten P."/>
            <person name="Kohler A."/>
            <person name="Kuees U."/>
            <person name="Kumar T.K.A."/>
            <person name="Kuo A."/>
            <person name="LaButti K."/>
            <person name="Larrondo L.F."/>
            <person name="Lindquist E."/>
            <person name="Ling A."/>
            <person name="Lombard V."/>
            <person name="Lucas S."/>
            <person name="Lundell T."/>
            <person name="Martin R."/>
            <person name="McLaughlin D.J."/>
            <person name="Morgenstern I."/>
            <person name="Morin E."/>
            <person name="Murat C."/>
            <person name="Nagy L.G."/>
            <person name="Nolan M."/>
            <person name="Ohm R.A."/>
            <person name="Patyshakuliyeva A."/>
            <person name="Rokas A."/>
            <person name="Ruiz-Duenas F.J."/>
            <person name="Sabat G."/>
            <person name="Salamov A."/>
            <person name="Samejima M."/>
            <person name="Schmutz J."/>
            <person name="Slot J.C."/>
            <person name="St John F."/>
            <person name="Stenlid J."/>
            <person name="Sun H."/>
            <person name="Sun S."/>
            <person name="Syed K."/>
            <person name="Tsang A."/>
            <person name="Wiebenga A."/>
            <person name="Young D."/>
            <person name="Pisabarro A."/>
            <person name="Eastwood D.C."/>
            <person name="Martin F."/>
            <person name="Cullen D."/>
            <person name="Grigoriev I.V."/>
            <person name="Hibbett D.S."/>
        </authorList>
    </citation>
    <scope>NUCLEOTIDE SEQUENCE [LARGE SCALE GENOMIC DNA]</scope>
    <source>
        <strain evidence="3 4">MD-104</strain>
    </source>
</reference>
<evidence type="ECO:0000313" key="3">
    <source>
        <dbReference type="EMBL" id="PCH35693.1"/>
    </source>
</evidence>
<dbReference type="OMA" id="YGEKRGM"/>